<name>A0A7X5ZHI6_9GAMM</name>
<keyword evidence="4" id="KW-1185">Reference proteome</keyword>
<dbReference type="Proteomes" id="UP000490980">
    <property type="component" value="Unassembled WGS sequence"/>
</dbReference>
<accession>A0A7X5ZHI6</accession>
<feature type="transmembrane region" description="Helical" evidence="1">
    <location>
        <begin position="36"/>
        <end position="56"/>
    </location>
</feature>
<organism evidence="3 4">
    <name type="scientific">Luteibacter anthropi</name>
    <dbReference type="NCBI Taxonomy" id="564369"/>
    <lineage>
        <taxon>Bacteria</taxon>
        <taxon>Pseudomonadati</taxon>
        <taxon>Pseudomonadota</taxon>
        <taxon>Gammaproteobacteria</taxon>
        <taxon>Lysobacterales</taxon>
        <taxon>Rhodanobacteraceae</taxon>
        <taxon>Luteibacter</taxon>
    </lineage>
</organism>
<keyword evidence="1" id="KW-1133">Transmembrane helix</keyword>
<comment type="caution">
    <text evidence="3">The sequence shown here is derived from an EMBL/GenBank/DDBJ whole genome shotgun (WGS) entry which is preliminary data.</text>
</comment>
<dbReference type="InterPro" id="IPR007896">
    <property type="entry name" value="BTP_bacteria"/>
</dbReference>
<feature type="domain" description="Chlorhexidine efflux transporter" evidence="2">
    <location>
        <begin position="3"/>
        <end position="64"/>
    </location>
</feature>
<dbReference type="InterPro" id="IPR058208">
    <property type="entry name" value="PACE"/>
</dbReference>
<proteinExistence type="predicted"/>
<feature type="transmembrane region" description="Helical" evidence="1">
    <location>
        <begin position="77"/>
        <end position="99"/>
    </location>
</feature>
<evidence type="ECO:0000313" key="3">
    <source>
        <dbReference type="EMBL" id="NII05585.1"/>
    </source>
</evidence>
<keyword evidence="1" id="KW-0472">Membrane</keyword>
<evidence type="ECO:0000256" key="1">
    <source>
        <dbReference type="SAM" id="Phobius"/>
    </source>
</evidence>
<evidence type="ECO:0000313" key="4">
    <source>
        <dbReference type="Proteomes" id="UP000490980"/>
    </source>
</evidence>
<gene>
    <name evidence="3" type="ORF">HBF25_04165</name>
</gene>
<dbReference type="NCBIfam" id="NF033664">
    <property type="entry name" value="PACE_transport"/>
    <property type="match status" value="1"/>
</dbReference>
<dbReference type="EMBL" id="JAARLZ010000002">
    <property type="protein sequence ID" value="NII05585.1"/>
    <property type="molecule type" value="Genomic_DNA"/>
</dbReference>
<feature type="domain" description="Chlorhexidine efflux transporter" evidence="2">
    <location>
        <begin position="71"/>
        <end position="133"/>
    </location>
</feature>
<dbReference type="Pfam" id="PF05232">
    <property type="entry name" value="BTP"/>
    <property type="match status" value="2"/>
</dbReference>
<dbReference type="RefSeq" id="WP_166946683.1">
    <property type="nucleotide sequence ID" value="NZ_CP077072.1"/>
</dbReference>
<reference evidence="3 4" key="1">
    <citation type="submission" date="2020-03" db="EMBL/GenBank/DDBJ databases">
        <authorList>
            <person name="Lai Q."/>
        </authorList>
    </citation>
    <scope>NUCLEOTIDE SEQUENCE [LARGE SCALE GENOMIC DNA]</scope>
    <source>
        <strain evidence="3 4">CCUG 25036</strain>
    </source>
</reference>
<dbReference type="AlphaFoldDB" id="A0A7X5ZHI6"/>
<protein>
    <submittedName>
        <fullName evidence="3">PACE efflux transporter</fullName>
    </submittedName>
</protein>
<evidence type="ECO:0000259" key="2">
    <source>
        <dbReference type="Pfam" id="PF05232"/>
    </source>
</evidence>
<keyword evidence="1" id="KW-0812">Transmembrane</keyword>
<feature type="transmembrane region" description="Helical" evidence="1">
    <location>
        <begin position="111"/>
        <end position="128"/>
    </location>
</feature>
<feature type="transmembrane region" description="Helical" evidence="1">
    <location>
        <begin position="12"/>
        <end position="30"/>
    </location>
</feature>
<sequence length="147" mass="16279">MQGLKRKLVYVVGYELIGVVVSAACLAIMGGSHASVTGPLAVVISTTAATWNVLYNTLFEAWERTRADKGRSMLRRVLHAAGFQLSLVCMLIPLISWWMDVSLLKAASMEAVLLIFFPIYTFVYTWAFDRIFGLPSRGEPVPQHKAS</sequence>